<dbReference type="CDD" id="cd12148">
    <property type="entry name" value="fungal_TF_MHR"/>
    <property type="match status" value="1"/>
</dbReference>
<dbReference type="PROSITE" id="PS50048">
    <property type="entry name" value="ZN2_CY6_FUNGAL_2"/>
    <property type="match status" value="1"/>
</dbReference>
<evidence type="ECO:0000256" key="1">
    <source>
        <dbReference type="ARBA" id="ARBA00023242"/>
    </source>
</evidence>
<comment type="caution">
    <text evidence="4">The sequence shown here is derived from an EMBL/GenBank/DDBJ whole genome shotgun (WGS) entry which is preliminary data.</text>
</comment>
<dbReference type="EMBL" id="NIZV01000012">
    <property type="protein sequence ID" value="RSM19556.1"/>
    <property type="molecule type" value="Genomic_DNA"/>
</dbReference>
<keyword evidence="5" id="KW-1185">Reference proteome</keyword>
<dbReference type="GO" id="GO:0008270">
    <property type="term" value="F:zinc ion binding"/>
    <property type="evidence" value="ECO:0007669"/>
    <property type="project" value="InterPro"/>
</dbReference>
<dbReference type="InterPro" id="IPR052895">
    <property type="entry name" value="HetReg/Transcr_Mod"/>
</dbReference>
<protein>
    <recommendedName>
        <fullName evidence="3">Zn(2)-C6 fungal-type domain-containing protein</fullName>
    </recommendedName>
</protein>
<dbReference type="Proteomes" id="UP000288429">
    <property type="component" value="Unassembled WGS sequence"/>
</dbReference>
<dbReference type="InterPro" id="IPR010730">
    <property type="entry name" value="HET"/>
</dbReference>
<dbReference type="CDD" id="cd00067">
    <property type="entry name" value="GAL4"/>
    <property type="match status" value="1"/>
</dbReference>
<organism evidence="4 5">
    <name type="scientific">Fusarium ambrosium</name>
    <dbReference type="NCBI Taxonomy" id="131363"/>
    <lineage>
        <taxon>Eukaryota</taxon>
        <taxon>Fungi</taxon>
        <taxon>Dikarya</taxon>
        <taxon>Ascomycota</taxon>
        <taxon>Pezizomycotina</taxon>
        <taxon>Sordariomycetes</taxon>
        <taxon>Hypocreomycetidae</taxon>
        <taxon>Hypocreales</taxon>
        <taxon>Nectriaceae</taxon>
        <taxon>Fusarium</taxon>
        <taxon>Fusarium solani species complex</taxon>
    </lineage>
</organism>
<dbReference type="SUPFAM" id="SSF57701">
    <property type="entry name" value="Zn2/Cys6 DNA-binding domain"/>
    <property type="match status" value="1"/>
</dbReference>
<evidence type="ECO:0000313" key="4">
    <source>
        <dbReference type="EMBL" id="RSM19556.1"/>
    </source>
</evidence>
<accession>A0A428UZ93</accession>
<evidence type="ECO:0000256" key="2">
    <source>
        <dbReference type="SAM" id="MobiDB-lite"/>
    </source>
</evidence>
<sequence length="1177" mass="133151">MKNLSQPFSYQPLDDNSIRLVTIKPGSWDSIIECEVTVGKLGQGENRFRAVSYVWGDSNIRRTIHLNGNEFEVTVNLFEGLQQIRGSTFEAKTLPQLPIWVDAICINQDDKEEKANQVPNMHQIYSTAKEVLLWLGVMPIPPNFLKPWIDDDKYSWMGFDNEDCPMSEVLREEALERYTVYVRSPQFPIQRLSRQPDGKARTQQLMHFAVAAALRHCTYFQRIWTVQEAVLAKDGPVILVNRHLLSWDQFTHKDRLEPEESVEVLDRPHTSFIGISSLRKQLAVGYDRWPHERLLDVIEDFSDLACTEAVDKIYGLLAMVPLHDLPKSLWPDYDIPCEEVYWKYSKYIFKKTGSLTLLDRYTKPLPGVPSWVPAIGTNQQKMTATASSAYPPSFSDDSREMSISGYDYGVCIDRTERPLTISRPEDLEFVGTSMDLRDTMNQLRKQITAPLDPRGMAAWEIVTRTGIWHPAMIHPKSPYNKTLVDLAQSMDLDKMKEFCSKDQDLAAHALEGWREIATFAWSSLRTSKGKIFTFRDKLWLDDLQPRKGDHIFKPLGMKGIVFLRPEANGKFRLMGLVESDAASQHILTLTKPTMSASNENQASVTLLKTCQTCFNLKIKCDKTQDSDLCDRCLRLGKTCVFNPARRRPRNTSRHRLELRSKSKRDSKSPSNSGASTSIANPGDIFNKDASLDPFQRGILSLEDGDKLLEYFRSRMTPYFPFVVFPKDISVSITNSYRPCACLAALAAASHADTNRQKALGDLFNQVVAAKMISGKFNDLDLLHGLLIHLAWAHYQPRPKRYTQHLHLATSIISDMRLDRPRRPELWDVGGGKDRNEPDWGPPEMRALAGAYYLSSTSSIVLQKSRHMSYSPYISRCCEHLGLLNQHPTDKYLVYIIRVQTLIERVDDIVSKPSAVQDLSPFWEETQRIAQECAEIKATLPFPLSDSPPLLLQLHMLELLLSQASPRGTPFGLDKFQQNQNPPEGQASHIDWLSASMSAARSLISVVLVLPHGEEMAMSNMGWIMIYCGLSLAVRLDLIAIRGSISGSSGHLRRFLDMPHTLRQIILRLRTAAGSEKGAERHPFEGLADRVLRLELWYHHQAGDDLAITTTPSPQAVNQPNVAVVEAESMPVANLSAYPDVSPWGGGWYQGGDFDISTFLFTDPVDMPGNFGLPDRFP</sequence>
<feature type="compositionally biased region" description="Basic and acidic residues" evidence="2">
    <location>
        <begin position="654"/>
        <end position="667"/>
    </location>
</feature>
<dbReference type="GO" id="GO:0000981">
    <property type="term" value="F:DNA-binding transcription factor activity, RNA polymerase II-specific"/>
    <property type="evidence" value="ECO:0007669"/>
    <property type="project" value="InterPro"/>
</dbReference>
<reference evidence="4 5" key="1">
    <citation type="submission" date="2017-06" db="EMBL/GenBank/DDBJ databases">
        <title>Cmopartive genomic analysis of Ambrosia Fusariam Clade fungi.</title>
        <authorList>
            <person name="Stajich J.E."/>
            <person name="Carrillo J."/>
            <person name="Kijimoto T."/>
            <person name="Eskalen A."/>
            <person name="O'Donnell K."/>
            <person name="Kasson M."/>
        </authorList>
    </citation>
    <scope>NUCLEOTIDE SEQUENCE [LARGE SCALE GENOMIC DNA]</scope>
    <source>
        <strain evidence="4 5">NRRL 20438</strain>
    </source>
</reference>
<dbReference type="AlphaFoldDB" id="A0A428UZ93"/>
<feature type="region of interest" description="Disordered" evidence="2">
    <location>
        <begin position="644"/>
        <end position="681"/>
    </location>
</feature>
<keyword evidence="1" id="KW-0539">Nucleus</keyword>
<evidence type="ECO:0000259" key="3">
    <source>
        <dbReference type="PROSITE" id="PS50048"/>
    </source>
</evidence>
<feature type="compositionally biased region" description="Basic residues" evidence="2">
    <location>
        <begin position="644"/>
        <end position="653"/>
    </location>
</feature>
<name>A0A428UZ93_9HYPO</name>
<dbReference type="Gene3D" id="4.10.240.10">
    <property type="entry name" value="Zn(2)-C6 fungal-type DNA-binding domain"/>
    <property type="match status" value="1"/>
</dbReference>
<dbReference type="SMART" id="SM00066">
    <property type="entry name" value="GAL4"/>
    <property type="match status" value="1"/>
</dbReference>
<dbReference type="PANTHER" id="PTHR24148:SF82">
    <property type="entry name" value="HETEROKARYON INCOMPATIBILITY DOMAIN-CONTAINING PROTEIN"/>
    <property type="match status" value="1"/>
</dbReference>
<dbReference type="Pfam" id="PF06985">
    <property type="entry name" value="HET"/>
    <property type="match status" value="1"/>
</dbReference>
<dbReference type="PANTHER" id="PTHR24148">
    <property type="entry name" value="ANKYRIN REPEAT DOMAIN-CONTAINING PROTEIN 39 HOMOLOG-RELATED"/>
    <property type="match status" value="1"/>
</dbReference>
<feature type="domain" description="Zn(2)-C6 fungal-type" evidence="3">
    <location>
        <begin position="609"/>
        <end position="641"/>
    </location>
</feature>
<dbReference type="InterPro" id="IPR001138">
    <property type="entry name" value="Zn2Cys6_DnaBD"/>
</dbReference>
<proteinExistence type="predicted"/>
<gene>
    <name evidence="4" type="ORF">CDV31_001716</name>
</gene>
<dbReference type="InterPro" id="IPR036864">
    <property type="entry name" value="Zn2-C6_fun-type_DNA-bd_sf"/>
</dbReference>
<evidence type="ECO:0000313" key="5">
    <source>
        <dbReference type="Proteomes" id="UP000288429"/>
    </source>
</evidence>